<accession>A0A193C0C6</accession>
<dbReference type="AlphaFoldDB" id="A0A193C0C6"/>
<dbReference type="EMBL" id="CP016174">
    <property type="protein sequence ID" value="ANN17869.1"/>
    <property type="molecule type" value="Genomic_DNA"/>
</dbReference>
<dbReference type="Gene3D" id="1.10.1040.10">
    <property type="entry name" value="N-(1-d-carboxylethyl)-l-norvaline Dehydrogenase, domain 2"/>
    <property type="match status" value="1"/>
</dbReference>
<dbReference type="SUPFAM" id="SSF51735">
    <property type="entry name" value="NAD(P)-binding Rossmann-fold domains"/>
    <property type="match status" value="1"/>
</dbReference>
<evidence type="ECO:0000259" key="4">
    <source>
        <dbReference type="Pfam" id="PF03446"/>
    </source>
</evidence>
<comment type="similarity">
    <text evidence="1">Belongs to the HIBADH-related family.</text>
</comment>
<evidence type="ECO:0000256" key="1">
    <source>
        <dbReference type="ARBA" id="ARBA00009080"/>
    </source>
</evidence>
<gene>
    <name evidence="6" type="ORF">SD37_20950</name>
</gene>
<evidence type="ECO:0000256" key="3">
    <source>
        <dbReference type="SAM" id="SignalP"/>
    </source>
</evidence>
<evidence type="ECO:0000256" key="2">
    <source>
        <dbReference type="ARBA" id="ARBA00023002"/>
    </source>
</evidence>
<name>A0A193C0C6_AMYOR</name>
<dbReference type="InterPro" id="IPR015815">
    <property type="entry name" value="HIBADH-related"/>
</dbReference>
<dbReference type="InterPro" id="IPR006115">
    <property type="entry name" value="6PGDH_NADP-bd"/>
</dbReference>
<proteinExistence type="inferred from homology"/>
<dbReference type="Gene3D" id="3.40.50.720">
    <property type="entry name" value="NAD(P)-binding Rossmann-like Domain"/>
    <property type="match status" value="1"/>
</dbReference>
<dbReference type="InterPro" id="IPR013328">
    <property type="entry name" value="6PGD_dom2"/>
</dbReference>
<dbReference type="InterPro" id="IPR036291">
    <property type="entry name" value="NAD(P)-bd_dom_sf"/>
</dbReference>
<evidence type="ECO:0000259" key="5">
    <source>
        <dbReference type="Pfam" id="PF21761"/>
    </source>
</evidence>
<dbReference type="STRING" id="31958.SD37_20950"/>
<keyword evidence="3" id="KW-0732">Signal</keyword>
<dbReference type="PIRSF" id="PIRSF000103">
    <property type="entry name" value="HIBADH"/>
    <property type="match status" value="1"/>
</dbReference>
<feature type="signal peptide" evidence="3">
    <location>
        <begin position="1"/>
        <end position="17"/>
    </location>
</feature>
<organism evidence="6 7">
    <name type="scientific">Amycolatopsis orientalis</name>
    <name type="common">Nocardia orientalis</name>
    <dbReference type="NCBI Taxonomy" id="31958"/>
    <lineage>
        <taxon>Bacteria</taxon>
        <taxon>Bacillati</taxon>
        <taxon>Actinomycetota</taxon>
        <taxon>Actinomycetes</taxon>
        <taxon>Pseudonocardiales</taxon>
        <taxon>Pseudonocardiaceae</taxon>
        <taxon>Amycolatopsis</taxon>
    </lineage>
</organism>
<dbReference type="KEGG" id="aori:SD37_20950"/>
<dbReference type="GO" id="GO:0016491">
    <property type="term" value="F:oxidoreductase activity"/>
    <property type="evidence" value="ECO:0007669"/>
    <property type="project" value="UniProtKB-KW"/>
</dbReference>
<reference evidence="6 7" key="1">
    <citation type="journal article" date="2015" name="Genome Announc.">
        <title>Draft Genome Sequence of Norvancomycin-Producing Strain Amycolatopsis orientalis CPCC200066.</title>
        <authorList>
            <person name="Lei X."/>
            <person name="Yuan F."/>
            <person name="Shi Y."/>
            <person name="Li X."/>
            <person name="Wang L."/>
            <person name="Hong B."/>
        </authorList>
    </citation>
    <scope>NUCLEOTIDE SEQUENCE [LARGE SCALE GENOMIC DNA]</scope>
    <source>
        <strain evidence="6 7">B-37</strain>
    </source>
</reference>
<feature type="domain" description="6-phosphogluconate dehydrogenase NADP-binding" evidence="4">
    <location>
        <begin position="4"/>
        <end position="153"/>
    </location>
</feature>
<dbReference type="Pfam" id="PF21761">
    <property type="entry name" value="RedAm-like_C"/>
    <property type="match status" value="1"/>
</dbReference>
<dbReference type="PANTHER" id="PTHR43580">
    <property type="entry name" value="OXIDOREDUCTASE GLYR1-RELATED"/>
    <property type="match status" value="1"/>
</dbReference>
<dbReference type="PANTHER" id="PTHR43580:SF2">
    <property type="entry name" value="CYTOKINE-LIKE NUCLEAR FACTOR N-PAC"/>
    <property type="match status" value="1"/>
</dbReference>
<sequence length="278" mass="28933">MTTVTVLGLGPMGHALAAAFAAADHPTTVWNRTPGKENGLAVTTAPTAAEAIAASPLVVVCVRDYTAARSVLDTDALTGRTLVNLTGGSPRQALTMADWAAGHGIDYLDGVIMATTGAIGGPDASFFYSGPADVYRKHRDTLTALGENMQHVGDDPGRAAAFDASLQDMLWTSMSGVIHMLALAKAENIDATDIATHAKALLGFFPDMIDLLADQVSTDRYPGDYGTLASTAATMDHILDTVRARDLDNGVLTAARAHVQRAIDTGHGSDGFGRLATL</sequence>
<dbReference type="GO" id="GO:0050661">
    <property type="term" value="F:NADP binding"/>
    <property type="evidence" value="ECO:0007669"/>
    <property type="project" value="InterPro"/>
</dbReference>
<keyword evidence="7" id="KW-1185">Reference proteome</keyword>
<dbReference type="RefSeq" id="WP_052675169.1">
    <property type="nucleotide sequence ID" value="NZ_CP016174.1"/>
</dbReference>
<feature type="chain" id="PRO_5008256198" evidence="3">
    <location>
        <begin position="18"/>
        <end position="278"/>
    </location>
</feature>
<keyword evidence="2" id="KW-0560">Oxidoreductase</keyword>
<dbReference type="Proteomes" id="UP000093695">
    <property type="component" value="Chromosome"/>
</dbReference>
<evidence type="ECO:0000313" key="7">
    <source>
        <dbReference type="Proteomes" id="UP000093695"/>
    </source>
</evidence>
<dbReference type="eggNOG" id="COG2084">
    <property type="taxonomic scope" value="Bacteria"/>
</dbReference>
<feature type="domain" description="NADPH-dependent reductive aminase-like C-terminal" evidence="5">
    <location>
        <begin position="155"/>
        <end position="276"/>
    </location>
</feature>
<dbReference type="Pfam" id="PF03446">
    <property type="entry name" value="NAD_binding_2"/>
    <property type="match status" value="1"/>
</dbReference>
<dbReference type="InterPro" id="IPR048666">
    <property type="entry name" value="RedAm-like_C"/>
</dbReference>
<evidence type="ECO:0000313" key="6">
    <source>
        <dbReference type="EMBL" id="ANN17869.1"/>
    </source>
</evidence>
<protein>
    <submittedName>
        <fullName evidence="6">Dehydrogenase</fullName>
    </submittedName>
</protein>
<dbReference type="InterPro" id="IPR051265">
    <property type="entry name" value="HIBADH-related_NP60_sf"/>
</dbReference>